<dbReference type="EMBL" id="FRBH01000005">
    <property type="protein sequence ID" value="SHL02757.1"/>
    <property type="molecule type" value="Genomic_DNA"/>
</dbReference>
<keyword evidence="4" id="KW-1185">Reference proteome</keyword>
<dbReference type="STRING" id="1434701.SAMN05443634_105171"/>
<name>A0A1M6X9X7_9FLAO</name>
<reference evidence="1" key="5">
    <citation type="submission" date="2024-05" db="EMBL/GenBank/DDBJ databases">
        <authorList>
            <person name="Sun Q."/>
            <person name="Zhou Y."/>
        </authorList>
    </citation>
    <scope>NUCLEOTIDE SEQUENCE</scope>
    <source>
        <strain evidence="1">CGMCC 1.12707</strain>
    </source>
</reference>
<sequence>MKKQSKSSIVKEWKSSDVKIKKNSKGLLWVFLGKEKVKLPKDLKLKSITLSQAEGFLGLDKALNNLADDVEKNKGGGVSLYKSGYDEQARKLCLLGATDIELADFFGVVESTINKWKLDFPSFSESIKKGKEYADANVANKLYNRALGYEHKEDKIFNDQGIPLIVPTVKHYPPDTTAAIFWLKNRQPSKWRDKQEVETTLKVEQPLFGDD</sequence>
<gene>
    <name evidence="1" type="ORF">GCM10010984_17250</name>
    <name evidence="2" type="ORF">SAMN05443634_105171</name>
</gene>
<reference evidence="3" key="2">
    <citation type="submission" date="2016-11" db="EMBL/GenBank/DDBJ databases">
        <authorList>
            <person name="Varghese N."/>
            <person name="Submissions S."/>
        </authorList>
    </citation>
    <scope>NUCLEOTIDE SEQUENCE [LARGE SCALE GENOMIC DNA]</scope>
    <source>
        <strain evidence="3">DSM 27989</strain>
    </source>
</reference>
<dbReference type="AlphaFoldDB" id="A0A1M6X9X7"/>
<evidence type="ECO:0000313" key="1">
    <source>
        <dbReference type="EMBL" id="GGF00232.1"/>
    </source>
</evidence>
<evidence type="ECO:0008006" key="5">
    <source>
        <dbReference type="Google" id="ProtNLM"/>
    </source>
</evidence>
<reference evidence="4" key="4">
    <citation type="journal article" date="2019" name="Int. J. Syst. Evol. Microbiol.">
        <title>The Global Catalogue of Microorganisms (GCM) 10K type strain sequencing project: providing services to taxonomists for standard genome sequencing and annotation.</title>
        <authorList>
            <consortium name="The Broad Institute Genomics Platform"/>
            <consortium name="The Broad Institute Genome Sequencing Center for Infectious Disease"/>
            <person name="Wu L."/>
            <person name="Ma J."/>
        </authorList>
    </citation>
    <scope>NUCLEOTIDE SEQUENCE [LARGE SCALE GENOMIC DNA]</scope>
    <source>
        <strain evidence="4">CGMCC 1.12707</strain>
    </source>
</reference>
<proteinExistence type="predicted"/>
<evidence type="ECO:0000313" key="3">
    <source>
        <dbReference type="Proteomes" id="UP000184120"/>
    </source>
</evidence>
<evidence type="ECO:0000313" key="2">
    <source>
        <dbReference type="EMBL" id="SHL02757.1"/>
    </source>
</evidence>
<reference evidence="2" key="3">
    <citation type="submission" date="2016-11" db="EMBL/GenBank/DDBJ databases">
        <authorList>
            <person name="Jaros S."/>
            <person name="Januszkiewicz K."/>
            <person name="Wedrychowicz H."/>
        </authorList>
    </citation>
    <scope>NUCLEOTIDE SEQUENCE [LARGE SCALE GENOMIC DNA]</scope>
    <source>
        <strain evidence="2">DSM 27989</strain>
    </source>
</reference>
<dbReference type="EMBL" id="BMFL01000011">
    <property type="protein sequence ID" value="GGF00232.1"/>
    <property type="molecule type" value="Genomic_DNA"/>
</dbReference>
<organism evidence="2 3">
    <name type="scientific">Chishuiella changwenlii</name>
    <dbReference type="NCBI Taxonomy" id="1434701"/>
    <lineage>
        <taxon>Bacteria</taxon>
        <taxon>Pseudomonadati</taxon>
        <taxon>Bacteroidota</taxon>
        <taxon>Flavobacteriia</taxon>
        <taxon>Flavobacteriales</taxon>
        <taxon>Weeksellaceae</taxon>
        <taxon>Chishuiella</taxon>
    </lineage>
</organism>
<dbReference type="Proteomes" id="UP000184120">
    <property type="component" value="Unassembled WGS sequence"/>
</dbReference>
<dbReference type="RefSeq" id="WP_229731853.1">
    <property type="nucleotide sequence ID" value="NZ_BMFL01000011.1"/>
</dbReference>
<dbReference type="Proteomes" id="UP000650994">
    <property type="component" value="Unassembled WGS sequence"/>
</dbReference>
<protein>
    <recommendedName>
        <fullName evidence="5">Helix-turn-helix domain-containing protein</fullName>
    </recommendedName>
</protein>
<evidence type="ECO:0000313" key="4">
    <source>
        <dbReference type="Proteomes" id="UP000650994"/>
    </source>
</evidence>
<reference evidence="1" key="1">
    <citation type="journal article" date="2014" name="Int. J. Syst. Evol. Microbiol.">
        <title>Complete genome of a new Firmicutes species belonging to the dominant human colonic microbiota ('Ruminococcus bicirculans') reveals two chromosomes and a selective capacity to utilize plant glucans.</title>
        <authorList>
            <consortium name="NISC Comparative Sequencing Program"/>
            <person name="Wegmann U."/>
            <person name="Louis P."/>
            <person name="Goesmann A."/>
            <person name="Henrissat B."/>
            <person name="Duncan S.H."/>
            <person name="Flint H.J."/>
        </authorList>
    </citation>
    <scope>NUCLEOTIDE SEQUENCE</scope>
    <source>
        <strain evidence="1">CGMCC 1.12707</strain>
    </source>
</reference>
<accession>A0A1M6X9X7</accession>